<sequence>MDHQDSEDKQGIAPVTLCDITLYSLLTIVVSVCTFRQFCCRRFKWRKFTTQQIFHVYLFAFMCCRETRSIFSVSDKGGTPIWFFFSRNALYLFTLSFGVVIIYFAIEVMFVSRLVVQRSWWSLYVLTVLCEMFVVAGSIYYAIEPERFSSGSVFYDMSIDISTFLCLCAAVGILIVGLRIANRFKKGKLQRYHRAYYKMMGVTLLTTGMMIGRFAMFLYRPITGEYLNEWLFNMFAYWLPEISLTFSFSPFSAPPSPFLQQ</sequence>
<feature type="transmembrane region" description="Helical" evidence="1">
    <location>
        <begin position="12"/>
        <end position="33"/>
    </location>
</feature>
<gene>
    <name evidence="2" type="ORF">NAES01612_LOCUS483</name>
</gene>
<evidence type="ECO:0008006" key="3">
    <source>
        <dbReference type="Google" id="ProtNLM"/>
    </source>
</evidence>
<dbReference type="AlphaFoldDB" id="A0A7S4JIG5"/>
<reference evidence="2" key="1">
    <citation type="submission" date="2021-01" db="EMBL/GenBank/DDBJ databases">
        <authorList>
            <person name="Corre E."/>
            <person name="Pelletier E."/>
            <person name="Niang G."/>
            <person name="Scheremetjew M."/>
            <person name="Finn R."/>
            <person name="Kale V."/>
            <person name="Holt S."/>
            <person name="Cochrane G."/>
            <person name="Meng A."/>
            <person name="Brown T."/>
            <person name="Cohen L."/>
        </authorList>
    </citation>
    <scope>NUCLEOTIDE SEQUENCE</scope>
    <source>
        <strain evidence="2">SoJaBio B1-5/56/2</strain>
    </source>
</reference>
<feature type="transmembrane region" description="Helical" evidence="1">
    <location>
        <begin position="161"/>
        <end position="181"/>
    </location>
</feature>
<evidence type="ECO:0000256" key="1">
    <source>
        <dbReference type="SAM" id="Phobius"/>
    </source>
</evidence>
<protein>
    <recommendedName>
        <fullName evidence="3">THH1/TOM1/TOM3 domain-containing protein</fullName>
    </recommendedName>
</protein>
<evidence type="ECO:0000313" key="2">
    <source>
        <dbReference type="EMBL" id="CAE2264654.1"/>
    </source>
</evidence>
<feature type="transmembrane region" description="Helical" evidence="1">
    <location>
        <begin position="202"/>
        <end position="222"/>
    </location>
</feature>
<feature type="transmembrane region" description="Helical" evidence="1">
    <location>
        <begin position="91"/>
        <end position="111"/>
    </location>
</feature>
<proteinExistence type="predicted"/>
<accession>A0A7S4JIG5</accession>
<keyword evidence="1" id="KW-1133">Transmembrane helix</keyword>
<organism evidence="2">
    <name type="scientific">Paramoeba aestuarina</name>
    <dbReference type="NCBI Taxonomy" id="180227"/>
    <lineage>
        <taxon>Eukaryota</taxon>
        <taxon>Amoebozoa</taxon>
        <taxon>Discosea</taxon>
        <taxon>Flabellinia</taxon>
        <taxon>Dactylopodida</taxon>
        <taxon>Paramoebidae</taxon>
        <taxon>Paramoeba</taxon>
    </lineage>
</organism>
<feature type="transmembrane region" description="Helical" evidence="1">
    <location>
        <begin position="123"/>
        <end position="141"/>
    </location>
</feature>
<keyword evidence="1" id="KW-0472">Membrane</keyword>
<name>A0A7S4JIG5_9EUKA</name>
<dbReference type="EMBL" id="HBKR01000826">
    <property type="protein sequence ID" value="CAE2264654.1"/>
    <property type="molecule type" value="Transcribed_RNA"/>
</dbReference>
<feature type="transmembrane region" description="Helical" evidence="1">
    <location>
        <begin position="54"/>
        <end position="71"/>
    </location>
</feature>
<keyword evidence="1" id="KW-0812">Transmembrane</keyword>